<dbReference type="OrthoDB" id="842664at2759"/>
<proteinExistence type="inferred from homology"/>
<dbReference type="RefSeq" id="XP_046114575.1">
    <property type="nucleotide sequence ID" value="XM_046264163.1"/>
</dbReference>
<dbReference type="PRINTS" id="PR00622">
    <property type="entry name" value="HISTONEH3"/>
</dbReference>
<dbReference type="PANTHER" id="PTHR45810">
    <property type="entry name" value="HISTONE H3.2"/>
    <property type="match status" value="1"/>
</dbReference>
<evidence type="ECO:0000313" key="11">
    <source>
        <dbReference type="Proteomes" id="UP000887229"/>
    </source>
</evidence>
<dbReference type="Gene3D" id="1.10.20.10">
    <property type="entry name" value="Histone, subunit A"/>
    <property type="match status" value="1"/>
</dbReference>
<evidence type="ECO:0000256" key="4">
    <source>
        <dbReference type="ARBA" id="ARBA00022454"/>
    </source>
</evidence>
<dbReference type="Proteomes" id="UP000887229">
    <property type="component" value="Unassembled WGS sequence"/>
</dbReference>
<keyword evidence="5" id="KW-0238">DNA-binding</keyword>
<keyword evidence="7" id="KW-0544">Nucleosome core</keyword>
<dbReference type="GO" id="GO:0003677">
    <property type="term" value="F:DNA binding"/>
    <property type="evidence" value="ECO:0007669"/>
    <property type="project" value="UniProtKB-KW"/>
</dbReference>
<dbReference type="InterPro" id="IPR000164">
    <property type="entry name" value="Histone_H3/CENP-A"/>
</dbReference>
<dbReference type="InterPro" id="IPR007125">
    <property type="entry name" value="H2A/H2B/H3"/>
</dbReference>
<keyword evidence="4" id="KW-0158">Chromosome</keyword>
<evidence type="ECO:0000256" key="2">
    <source>
        <dbReference type="ARBA" id="ARBA00004286"/>
    </source>
</evidence>
<gene>
    <name evidence="10" type="ORF">F5Z01DRAFT_665567</name>
</gene>
<dbReference type="GeneID" id="70295066"/>
<comment type="similarity">
    <text evidence="3">Belongs to the histone H3 family.</text>
</comment>
<comment type="subcellular location">
    <subcellularLocation>
        <location evidence="2">Chromosome</location>
    </subcellularLocation>
    <subcellularLocation>
        <location evidence="1">Nucleus</location>
    </subcellularLocation>
</comment>
<dbReference type="EMBL" id="MU251275">
    <property type="protein sequence ID" value="KAG9250651.1"/>
    <property type="molecule type" value="Genomic_DNA"/>
</dbReference>
<dbReference type="GO" id="GO:0000786">
    <property type="term" value="C:nucleosome"/>
    <property type="evidence" value="ECO:0007669"/>
    <property type="project" value="UniProtKB-KW"/>
</dbReference>
<dbReference type="Pfam" id="PF00125">
    <property type="entry name" value="Histone"/>
    <property type="match status" value="1"/>
</dbReference>
<protein>
    <submittedName>
        <fullName evidence="10">Histone-fold-containing protein</fullName>
    </submittedName>
</protein>
<dbReference type="CDD" id="cd22911">
    <property type="entry name" value="HFD_H3"/>
    <property type="match status" value="1"/>
</dbReference>
<evidence type="ECO:0000256" key="8">
    <source>
        <dbReference type="SAM" id="MobiDB-lite"/>
    </source>
</evidence>
<keyword evidence="6" id="KW-0539">Nucleus</keyword>
<dbReference type="InterPro" id="IPR009072">
    <property type="entry name" value="Histone-fold"/>
</dbReference>
<reference evidence="10" key="1">
    <citation type="journal article" date="2021" name="IMA Fungus">
        <title>Genomic characterization of three marine fungi, including Emericellopsis atlantica sp. nov. with signatures of a generalist lifestyle and marine biomass degradation.</title>
        <authorList>
            <person name="Hagestad O.C."/>
            <person name="Hou L."/>
            <person name="Andersen J.H."/>
            <person name="Hansen E.H."/>
            <person name="Altermark B."/>
            <person name="Li C."/>
            <person name="Kuhnert E."/>
            <person name="Cox R.J."/>
            <person name="Crous P.W."/>
            <person name="Spatafora J.W."/>
            <person name="Lail K."/>
            <person name="Amirebrahimi M."/>
            <person name="Lipzen A."/>
            <person name="Pangilinan J."/>
            <person name="Andreopoulos W."/>
            <person name="Hayes R.D."/>
            <person name="Ng V."/>
            <person name="Grigoriev I.V."/>
            <person name="Jackson S.A."/>
            <person name="Sutton T.D.S."/>
            <person name="Dobson A.D.W."/>
            <person name="Rama T."/>
        </authorList>
    </citation>
    <scope>NUCLEOTIDE SEQUENCE</scope>
    <source>
        <strain evidence="10">TS7</strain>
    </source>
</reference>
<feature type="region of interest" description="Disordered" evidence="8">
    <location>
        <begin position="1"/>
        <end position="48"/>
    </location>
</feature>
<keyword evidence="11" id="KW-1185">Reference proteome</keyword>
<dbReference type="GO" id="GO:0046982">
    <property type="term" value="F:protein heterodimerization activity"/>
    <property type="evidence" value="ECO:0007669"/>
    <property type="project" value="InterPro"/>
</dbReference>
<evidence type="ECO:0000259" key="9">
    <source>
        <dbReference type="Pfam" id="PF00125"/>
    </source>
</evidence>
<evidence type="ECO:0000256" key="5">
    <source>
        <dbReference type="ARBA" id="ARBA00023125"/>
    </source>
</evidence>
<sequence length="145" mass="16655">MAGPSSPWRPSDSDYASKPPNNFKIRPEETQLGDPIWRPPPKAKRRYKPGTKALREIRTYQSNTKLLVSKLPFARLCREIGQACRPQGADFYWQTQALQALQEAAEAYLVYLFEDANLCALHAKRVTLMRKDIVLARRIRGVRID</sequence>
<name>A0A9P8CMG1_9HYPO</name>
<comment type="caution">
    <text evidence="10">The sequence shown here is derived from an EMBL/GenBank/DDBJ whole genome shotgun (WGS) entry which is preliminary data.</text>
</comment>
<accession>A0A9P8CMG1</accession>
<dbReference type="SUPFAM" id="SSF47113">
    <property type="entry name" value="Histone-fold"/>
    <property type="match status" value="1"/>
</dbReference>
<dbReference type="PANTHER" id="PTHR45810:SF17">
    <property type="entry name" value="HISTONE H3-LIKE CENTROMERIC PROTEIN A"/>
    <property type="match status" value="1"/>
</dbReference>
<evidence type="ECO:0000313" key="10">
    <source>
        <dbReference type="EMBL" id="KAG9250651.1"/>
    </source>
</evidence>
<organism evidence="10 11">
    <name type="scientific">Emericellopsis atlantica</name>
    <dbReference type="NCBI Taxonomy" id="2614577"/>
    <lineage>
        <taxon>Eukaryota</taxon>
        <taxon>Fungi</taxon>
        <taxon>Dikarya</taxon>
        <taxon>Ascomycota</taxon>
        <taxon>Pezizomycotina</taxon>
        <taxon>Sordariomycetes</taxon>
        <taxon>Hypocreomycetidae</taxon>
        <taxon>Hypocreales</taxon>
        <taxon>Bionectriaceae</taxon>
        <taxon>Emericellopsis</taxon>
    </lineage>
</organism>
<feature type="domain" description="Core Histone H2A/H2B/H3" evidence="9">
    <location>
        <begin position="49"/>
        <end position="139"/>
    </location>
</feature>
<dbReference type="GO" id="GO:0030527">
    <property type="term" value="F:structural constituent of chromatin"/>
    <property type="evidence" value="ECO:0007669"/>
    <property type="project" value="InterPro"/>
</dbReference>
<evidence type="ECO:0000256" key="7">
    <source>
        <dbReference type="ARBA" id="ARBA00023269"/>
    </source>
</evidence>
<dbReference type="SMART" id="SM00428">
    <property type="entry name" value="H3"/>
    <property type="match status" value="1"/>
</dbReference>
<evidence type="ECO:0000256" key="1">
    <source>
        <dbReference type="ARBA" id="ARBA00004123"/>
    </source>
</evidence>
<evidence type="ECO:0000256" key="3">
    <source>
        <dbReference type="ARBA" id="ARBA00010343"/>
    </source>
</evidence>
<dbReference type="FunFam" id="1.10.20.10:FF:000088">
    <property type="entry name" value="Histone H3-like centromeric protein CSE4"/>
    <property type="match status" value="1"/>
</dbReference>
<evidence type="ECO:0000256" key="6">
    <source>
        <dbReference type="ARBA" id="ARBA00023242"/>
    </source>
</evidence>
<dbReference type="AlphaFoldDB" id="A0A9P8CMG1"/>
<dbReference type="GO" id="GO:0005634">
    <property type="term" value="C:nucleus"/>
    <property type="evidence" value="ECO:0007669"/>
    <property type="project" value="UniProtKB-SubCell"/>
</dbReference>